<comment type="caution">
    <text evidence="1">The sequence shown here is derived from an EMBL/GenBank/DDBJ whole genome shotgun (WGS) entry which is preliminary data.</text>
</comment>
<dbReference type="GO" id="GO:0006744">
    <property type="term" value="P:ubiquinone biosynthetic process"/>
    <property type="evidence" value="ECO:0007669"/>
    <property type="project" value="InterPro"/>
</dbReference>
<dbReference type="InterPro" id="IPR007715">
    <property type="entry name" value="Coq4"/>
</dbReference>
<evidence type="ECO:0000313" key="1">
    <source>
        <dbReference type="EMBL" id="KNH01952.1"/>
    </source>
</evidence>
<dbReference type="Proteomes" id="UP000037446">
    <property type="component" value="Unassembled WGS sequence"/>
</dbReference>
<gene>
    <name evidence="1" type="ORF">J121_152</name>
</gene>
<dbReference type="EMBL" id="JYNE01000025">
    <property type="protein sequence ID" value="KNH01952.1"/>
    <property type="molecule type" value="Genomic_DNA"/>
</dbReference>
<dbReference type="RefSeq" id="WP_083437354.1">
    <property type="nucleotide sequence ID" value="NZ_JYNE01000025.1"/>
</dbReference>
<organism evidence="1 2">
    <name type="scientific">Qipengyuania citrea LAMA 915</name>
    <dbReference type="NCBI Taxonomy" id="1306953"/>
    <lineage>
        <taxon>Bacteria</taxon>
        <taxon>Pseudomonadati</taxon>
        <taxon>Pseudomonadota</taxon>
        <taxon>Alphaproteobacteria</taxon>
        <taxon>Sphingomonadales</taxon>
        <taxon>Erythrobacteraceae</taxon>
        <taxon>Qipengyuania</taxon>
    </lineage>
</organism>
<sequence length="281" mass="31531">MNDQISLGAFTSVDFESARDGTPLRDPRRPRPRYRPFAAFGHFRELLKDKENTAEVFKIYDALPSGQFVPRVRELALSPHGEALRASEPFLPPILDDHAALRRHPEGTVAHAYCDFMEREGLTAAGLVEESEKSGSQSYDDLIQWYGYRQRDTHDLMHVLTGYGRDALGEQCVLLFTHGQSPSHGHLLLGYAGALHLKRLVRSEAPVMKAVRQAHRTGKACPPLVGLSIRELLGKNLAEVRAQFRIPDPHWYRVCHHVWRQDGIDPYDLLAQQGGEAAAVA</sequence>
<reference evidence="1" key="1">
    <citation type="submission" date="2015-02" db="EMBL/GenBank/DDBJ databases">
        <authorList>
            <person name="Chooi Y.-H."/>
        </authorList>
    </citation>
    <scope>NUCLEOTIDE SEQUENCE [LARGE SCALE GENOMIC DNA]</scope>
    <source>
        <strain evidence="1">LAMA 915</strain>
    </source>
</reference>
<accession>A0A0L1KDN3</accession>
<evidence type="ECO:0000313" key="2">
    <source>
        <dbReference type="Proteomes" id="UP000037446"/>
    </source>
</evidence>
<dbReference type="STRING" id="1306953.J121_152"/>
<evidence type="ECO:0008006" key="3">
    <source>
        <dbReference type="Google" id="ProtNLM"/>
    </source>
</evidence>
<dbReference type="Pfam" id="PF05019">
    <property type="entry name" value="Coq4"/>
    <property type="match status" value="1"/>
</dbReference>
<proteinExistence type="predicted"/>
<dbReference type="AlphaFoldDB" id="A0A0L1KDN3"/>
<protein>
    <recommendedName>
        <fullName evidence="3">Ubiquinone biosynthesis protein</fullName>
    </recommendedName>
</protein>
<dbReference type="PATRIC" id="fig|1306953.7.peg.155"/>
<name>A0A0L1KDN3_9SPHN</name>